<reference evidence="1 2" key="1">
    <citation type="submission" date="2023-12" db="EMBL/GenBank/DDBJ databases">
        <title>Blastococcus brunescens sp. nov., an actonobacterium isolated from sandstone collected in sahara desert.</title>
        <authorList>
            <person name="Gtari M."/>
            <person name="Ghodhbane F."/>
        </authorList>
    </citation>
    <scope>NUCLEOTIDE SEQUENCE [LARGE SCALE GENOMIC DNA]</scope>
    <source>
        <strain evidence="1 2">BMG 8361</strain>
    </source>
</reference>
<keyword evidence="2" id="KW-1185">Reference proteome</keyword>
<dbReference type="RefSeq" id="WP_324276668.1">
    <property type="nucleotide sequence ID" value="NZ_CP141261.1"/>
</dbReference>
<accession>A0ABZ1B7H9</accession>
<sequence>MLPPEISGSGLVVSLGLAPATGAAPTRTYSSASAVPADQLVVNDLGSGTYEIEMPAHDAANDAWGRLGFTGLASTAGAGFTYVEPLAYQLHFNGSGGIIQYHTPELIAVVPNLCASAPAARCAVPSGRPFSLTVPHTSRLRTLSLAGLDSSSYAVQALDADGAPTGTPVLFADAGLTIEIISADHAKVTSEVA</sequence>
<name>A0ABZ1B7H9_9ACTN</name>
<dbReference type="EMBL" id="CP141261">
    <property type="protein sequence ID" value="WRL65344.1"/>
    <property type="molecule type" value="Genomic_DNA"/>
</dbReference>
<evidence type="ECO:0000313" key="1">
    <source>
        <dbReference type="EMBL" id="WRL65344.1"/>
    </source>
</evidence>
<organism evidence="1 2">
    <name type="scientific">Blastococcus brunescens</name>
    <dbReference type="NCBI Taxonomy" id="1564165"/>
    <lineage>
        <taxon>Bacteria</taxon>
        <taxon>Bacillati</taxon>
        <taxon>Actinomycetota</taxon>
        <taxon>Actinomycetes</taxon>
        <taxon>Geodermatophilales</taxon>
        <taxon>Geodermatophilaceae</taxon>
        <taxon>Blastococcus</taxon>
    </lineage>
</organism>
<proteinExistence type="predicted"/>
<dbReference type="Proteomes" id="UP001324287">
    <property type="component" value="Chromosome"/>
</dbReference>
<gene>
    <name evidence="1" type="ORF">U6N30_06805</name>
</gene>
<evidence type="ECO:0000313" key="2">
    <source>
        <dbReference type="Proteomes" id="UP001324287"/>
    </source>
</evidence>
<protein>
    <submittedName>
        <fullName evidence="1">Uncharacterized protein</fullName>
    </submittedName>
</protein>